<evidence type="ECO:0000259" key="2">
    <source>
        <dbReference type="Pfam" id="PF13473"/>
    </source>
</evidence>
<reference evidence="3" key="1">
    <citation type="submission" date="2022-10" db="EMBL/GenBank/DDBJ databases">
        <authorList>
            <person name="Koch H."/>
        </authorList>
    </citation>
    <scope>NUCLEOTIDE SEQUENCE</scope>
    <source>
        <strain evidence="3">DNF</strain>
    </source>
</reference>
<sequence length="142" mass="15348">MKSTWWGPVVAGMVGLVLFIGAGEEGGRSDAQSEQIMEVVIRNSTFIAKQAPLALNSPVRIVVRNEDSIRHDFGSAIFQNTQTQIEHNGVIAYGSTVGGVFLDGGRSATIHFTLQRPGQYEFKCSIHPDMKGEILLMSVGAV</sequence>
<evidence type="ECO:0000313" key="3">
    <source>
        <dbReference type="EMBL" id="CAI4033850.1"/>
    </source>
</evidence>
<keyword evidence="1" id="KW-0472">Membrane</keyword>
<dbReference type="Pfam" id="PF13473">
    <property type="entry name" value="Cupredoxin_1"/>
    <property type="match status" value="1"/>
</dbReference>
<dbReference type="RefSeq" id="WP_289271276.1">
    <property type="nucleotide sequence ID" value="NZ_OX365700.1"/>
</dbReference>
<name>A0AA86N324_9BACT</name>
<dbReference type="InterPro" id="IPR008972">
    <property type="entry name" value="Cupredoxin"/>
</dbReference>
<organism evidence="3 4">
    <name type="scientific">Nitrospira tepida</name>
    <dbReference type="NCBI Taxonomy" id="2973512"/>
    <lineage>
        <taxon>Bacteria</taxon>
        <taxon>Pseudomonadati</taxon>
        <taxon>Nitrospirota</taxon>
        <taxon>Nitrospiria</taxon>
        <taxon>Nitrospirales</taxon>
        <taxon>Nitrospiraceae</taxon>
        <taxon>Nitrospira</taxon>
    </lineage>
</organism>
<evidence type="ECO:0000256" key="1">
    <source>
        <dbReference type="SAM" id="Phobius"/>
    </source>
</evidence>
<dbReference type="SUPFAM" id="SSF49503">
    <property type="entry name" value="Cupredoxins"/>
    <property type="match status" value="1"/>
</dbReference>
<gene>
    <name evidence="3" type="ORF">DNFV4_04292</name>
</gene>
<dbReference type="Proteomes" id="UP001179121">
    <property type="component" value="Chromosome"/>
</dbReference>
<dbReference type="KEGG" id="nti:DNFV4_04292"/>
<dbReference type="EMBL" id="OX365700">
    <property type="protein sequence ID" value="CAI4033850.1"/>
    <property type="molecule type" value="Genomic_DNA"/>
</dbReference>
<keyword evidence="4" id="KW-1185">Reference proteome</keyword>
<evidence type="ECO:0000313" key="4">
    <source>
        <dbReference type="Proteomes" id="UP001179121"/>
    </source>
</evidence>
<keyword evidence="1" id="KW-0812">Transmembrane</keyword>
<dbReference type="Gene3D" id="2.60.40.420">
    <property type="entry name" value="Cupredoxins - blue copper proteins"/>
    <property type="match status" value="1"/>
</dbReference>
<feature type="domain" description="EfeO-type cupredoxin-like" evidence="2">
    <location>
        <begin position="25"/>
        <end position="134"/>
    </location>
</feature>
<protein>
    <recommendedName>
        <fullName evidence="2">EfeO-type cupredoxin-like domain-containing protein</fullName>
    </recommendedName>
</protein>
<accession>A0AA86N324</accession>
<dbReference type="AlphaFoldDB" id="A0AA86N324"/>
<dbReference type="InterPro" id="IPR028096">
    <property type="entry name" value="EfeO_Cupredoxin"/>
</dbReference>
<proteinExistence type="predicted"/>
<feature type="transmembrane region" description="Helical" evidence="1">
    <location>
        <begin position="6"/>
        <end position="23"/>
    </location>
</feature>
<keyword evidence="1" id="KW-1133">Transmembrane helix</keyword>